<feature type="compositionally biased region" description="Pro residues" evidence="1">
    <location>
        <begin position="120"/>
        <end position="129"/>
    </location>
</feature>
<name>A0AA42HU93_9BURK</name>
<reference evidence="2" key="1">
    <citation type="submission" date="2022-09" db="EMBL/GenBank/DDBJ databases">
        <title>Intensive care unit water sources are persistently colonized with multi-drug resistant bacteria and are the site of extensive horizontal gene transfer of antibiotic resistance genes.</title>
        <authorList>
            <person name="Diorio-Toth L."/>
        </authorList>
    </citation>
    <scope>NUCLEOTIDE SEQUENCE</scope>
    <source>
        <strain evidence="2">GD04130</strain>
    </source>
</reference>
<dbReference type="RefSeq" id="WP_279860550.1">
    <property type="nucleotide sequence ID" value="NZ_JAODZU010000024.1"/>
</dbReference>
<feature type="region of interest" description="Disordered" evidence="1">
    <location>
        <begin position="77"/>
        <end position="134"/>
    </location>
</feature>
<feature type="compositionally biased region" description="Basic and acidic residues" evidence="1">
    <location>
        <begin position="645"/>
        <end position="654"/>
    </location>
</feature>
<feature type="region of interest" description="Disordered" evidence="1">
    <location>
        <begin position="506"/>
        <end position="531"/>
    </location>
</feature>
<feature type="region of interest" description="Disordered" evidence="1">
    <location>
        <begin position="17"/>
        <end position="49"/>
    </location>
</feature>
<dbReference type="EMBL" id="JAODZU010000024">
    <property type="protein sequence ID" value="MDH0364647.1"/>
    <property type="molecule type" value="Genomic_DNA"/>
</dbReference>
<feature type="compositionally biased region" description="Polar residues" evidence="1">
    <location>
        <begin position="509"/>
        <end position="524"/>
    </location>
</feature>
<feature type="region of interest" description="Disordered" evidence="1">
    <location>
        <begin position="242"/>
        <end position="327"/>
    </location>
</feature>
<evidence type="ECO:0000313" key="2">
    <source>
        <dbReference type="EMBL" id="MDH0364647.1"/>
    </source>
</evidence>
<evidence type="ECO:0000256" key="1">
    <source>
        <dbReference type="SAM" id="MobiDB-lite"/>
    </source>
</evidence>
<feature type="region of interest" description="Disordered" evidence="1">
    <location>
        <begin position="612"/>
        <end position="654"/>
    </location>
</feature>
<evidence type="ECO:0000313" key="3">
    <source>
        <dbReference type="Proteomes" id="UP001158297"/>
    </source>
</evidence>
<feature type="compositionally biased region" description="Low complexity" evidence="1">
    <location>
        <begin position="244"/>
        <end position="289"/>
    </location>
</feature>
<comment type="caution">
    <text evidence="2">The sequence shown here is derived from an EMBL/GenBank/DDBJ whole genome shotgun (WGS) entry which is preliminary data.</text>
</comment>
<protein>
    <submittedName>
        <fullName evidence="2">Uncharacterized protein</fullName>
    </submittedName>
</protein>
<organism evidence="2 3">
    <name type="scientific">Comamonas aquatica</name>
    <dbReference type="NCBI Taxonomy" id="225991"/>
    <lineage>
        <taxon>Bacteria</taxon>
        <taxon>Pseudomonadati</taxon>
        <taxon>Pseudomonadota</taxon>
        <taxon>Betaproteobacteria</taxon>
        <taxon>Burkholderiales</taxon>
        <taxon>Comamonadaceae</taxon>
        <taxon>Comamonas</taxon>
    </lineage>
</organism>
<feature type="compositionally biased region" description="Low complexity" evidence="1">
    <location>
        <begin position="108"/>
        <end position="119"/>
    </location>
</feature>
<feature type="region of interest" description="Disordered" evidence="1">
    <location>
        <begin position="378"/>
        <end position="409"/>
    </location>
</feature>
<dbReference type="AlphaFoldDB" id="A0AA42HU93"/>
<sequence>MPSPQMTGKQRLLALAAGQVPHSRKPAQDLRAHGGKIKGPGTPTSDSVDAKLSKGEFVLPADTTSKVGVRRLKQLVAATHQPTGKKRKPHHYADGGPVEDEQDKLRKAASAPAATAPAPAATPAPPPAEQPKTFTRDELIAKIPVDTEYEAPPRQATGMLDSLKQTEVGRQVYNTAMALPGVGGVGRAAATGGAISTGVNRLAAMANTTGNLAAGDGAAREAVTMGADYARNFPVSEAQASTLPAGDKAAGPAVDAPAAGPSQQAPGSQAPGTPSESQASASSAPQVAPGVYQHGRGQFSDRPSDMGFASGFTGQPSTADQQRAAAVAQTQSPVAAWAQTQQAPAAGAQQTRSPVGMTVQEAQAAGLIGERVGYDPAYDQRLNPSERMGPVVGEGVDTSASSPVASKPRESWTDFANRMIAMEKGIQPSNTPQMRRPTAAHSGNDWNARQALDRLKMAANGIYRTKAEKNVAQEAYMKGLLADQAAISGQAALDVDAMKTNAGLERENMGQQGANSRAQLQETGANRREGVRSVAEMAKFDRETEEHNLRVRGMQRLDRVQTELEKAQTPEQVSSARARLLALHGRTAQEQGRWRSGNDQNGNPFLYNETTAETLTPGVSQPRAKPNEGSYVRGPDGRQYVVRNGKPELVEGGK</sequence>
<gene>
    <name evidence="2" type="ORF">N7330_16530</name>
</gene>
<proteinExistence type="predicted"/>
<dbReference type="Proteomes" id="UP001158297">
    <property type="component" value="Unassembled WGS sequence"/>
</dbReference>
<feature type="compositionally biased region" description="Polar residues" evidence="1">
    <location>
        <begin position="312"/>
        <end position="321"/>
    </location>
</feature>
<accession>A0AA42HU93</accession>